<accession>A0A1N7JLX5</accession>
<name>A0A1N7JLX5_9BACT</name>
<evidence type="ECO:0000313" key="5">
    <source>
        <dbReference type="Proteomes" id="UP000186026"/>
    </source>
</evidence>
<dbReference type="Gene3D" id="3.40.120.10">
    <property type="entry name" value="Alpha-D-Glucose-1,6-Bisphosphate, subunit A, domain 3"/>
    <property type="match status" value="2"/>
</dbReference>
<dbReference type="GO" id="GO:0006166">
    <property type="term" value="P:purine ribonucleoside salvage"/>
    <property type="evidence" value="ECO:0007669"/>
    <property type="project" value="TreeGrafter"/>
</dbReference>
<keyword evidence="3" id="KW-0413">Isomerase</keyword>
<evidence type="ECO:0000256" key="1">
    <source>
        <dbReference type="ARBA" id="ARBA00022723"/>
    </source>
</evidence>
<organism evidence="4 5">
    <name type="scientific">Belliella pelovolcani</name>
    <dbReference type="NCBI Taxonomy" id="529505"/>
    <lineage>
        <taxon>Bacteria</taxon>
        <taxon>Pseudomonadati</taxon>
        <taxon>Bacteroidota</taxon>
        <taxon>Cytophagia</taxon>
        <taxon>Cytophagales</taxon>
        <taxon>Cyclobacteriaceae</taxon>
        <taxon>Belliella</taxon>
    </lineage>
</organism>
<dbReference type="GO" id="GO:0046872">
    <property type="term" value="F:metal ion binding"/>
    <property type="evidence" value="ECO:0007669"/>
    <property type="project" value="UniProtKB-KW"/>
</dbReference>
<evidence type="ECO:0000313" key="4">
    <source>
        <dbReference type="EMBL" id="SIS50305.1"/>
    </source>
</evidence>
<evidence type="ECO:0000256" key="2">
    <source>
        <dbReference type="ARBA" id="ARBA00022842"/>
    </source>
</evidence>
<evidence type="ECO:0000256" key="3">
    <source>
        <dbReference type="ARBA" id="ARBA00023235"/>
    </source>
</evidence>
<reference evidence="5" key="1">
    <citation type="submission" date="2017-01" db="EMBL/GenBank/DDBJ databases">
        <authorList>
            <person name="Varghese N."/>
            <person name="Submissions S."/>
        </authorList>
    </citation>
    <scope>NUCLEOTIDE SEQUENCE [LARGE SCALE GENOMIC DNA]</scope>
    <source>
        <strain evidence="5">DSM 46698</strain>
    </source>
</reference>
<evidence type="ECO:0008006" key="6">
    <source>
        <dbReference type="Google" id="ProtNLM"/>
    </source>
</evidence>
<keyword evidence="1" id="KW-0479">Metal-binding</keyword>
<dbReference type="STRING" id="529505.SAMN05421761_101129"/>
<protein>
    <recommendedName>
        <fullName evidence="6">Phosphomannomutase</fullName>
    </recommendedName>
</protein>
<keyword evidence="5" id="KW-1185">Reference proteome</keyword>
<dbReference type="GO" id="GO:0008973">
    <property type="term" value="F:phosphopentomutase activity"/>
    <property type="evidence" value="ECO:0007669"/>
    <property type="project" value="TreeGrafter"/>
</dbReference>
<dbReference type="OrthoDB" id="816898at2"/>
<sequence length="347" mass="38763">MSLASEIQQEQPATFQNKVLLVSFEKQSGLVKKLNKVAQEVGQHVLDQVPADRTFNFVTLKSAIEEAKEGGYNLIVAVDPEGDRLSLVVKKGGSGAFMLLNAHQVAAVLLQEWIKSGKYADLHLFKSILMSDVLDVVARKGRIETIDQVIGAGELKAAMHANQAVLSDKPVAAFNIDQQVIHSDLSFEDIVLELVALEAIQGLQEKTIYDALLEVYFYNGFYKEKTVALDLSLDVHKKQLNKFLSEVRKSPKFLEEIFSVSAVTDFNKGIKKNILTDKVYKHPITGTNILKVETVEGVSITFVPTEDKLTYYISVRESVNSPERFEMANKALDQEIFKLVSFLNRQI</sequence>
<dbReference type="EMBL" id="FTOP01000001">
    <property type="protein sequence ID" value="SIS50305.1"/>
    <property type="molecule type" value="Genomic_DNA"/>
</dbReference>
<dbReference type="RefSeq" id="WP_076497549.1">
    <property type="nucleotide sequence ID" value="NZ_FTOP01000001.1"/>
</dbReference>
<dbReference type="Proteomes" id="UP000186026">
    <property type="component" value="Unassembled WGS sequence"/>
</dbReference>
<dbReference type="PANTHER" id="PTHR45745">
    <property type="entry name" value="PHOSPHOMANNOMUTASE 45A"/>
    <property type="match status" value="1"/>
</dbReference>
<dbReference type="PANTHER" id="PTHR45745:SF1">
    <property type="entry name" value="PHOSPHOGLUCOMUTASE 2B-RELATED"/>
    <property type="match status" value="1"/>
</dbReference>
<dbReference type="AlphaFoldDB" id="A0A1N7JLX5"/>
<gene>
    <name evidence="4" type="ORF">SAMN05421761_101129</name>
</gene>
<proteinExistence type="predicted"/>
<keyword evidence="2" id="KW-0460">Magnesium</keyword>